<sequence>MKVVYFDYWTVGIHNFLTIDEKLKKNGCETMLFHIGSFNNPVKEKEIINNIECYDISFYKTKFIYEALKTINPDVIISLNTTYILDRALILACRALGIKSVFMMHGTRAVGKNLDIAISDAELTYGKLIPKLMRLKKYVKLTIPNYFYSKLKNRDSFWGILGCLNVLIDTYRFPGRSFYLPKNPYELIHDRCLVYSNQYIEYYKKLGYSRNKITVTGNPKQDPLFQKLMDKSFCIDELPLQIKEFIDNNQKYAVYIEESFVESDNLYGWTNDLRNKHLNEIAIKLKKYGYNLVVKLHPSTNIDNINVNTNIILAKSVFLDNLVYFSDFAISHISSAADIAILLEKPLLVPTWGISKSIIDYYISNEVANPWNNLDDEISLSINIDKRREYILNNITITKPVAADTIVNNILKI</sequence>
<keyword evidence="2" id="KW-1185">Reference proteome</keyword>
<comment type="caution">
    <text evidence="1">The sequence shown here is derived from an EMBL/GenBank/DDBJ whole genome shotgun (WGS) entry which is preliminary data.</text>
</comment>
<organism evidence="1 2">
    <name type="scientific">Spartinivicinus marinus</name>
    <dbReference type="NCBI Taxonomy" id="2994442"/>
    <lineage>
        <taxon>Bacteria</taxon>
        <taxon>Pseudomonadati</taxon>
        <taxon>Pseudomonadota</taxon>
        <taxon>Gammaproteobacteria</taxon>
        <taxon>Oceanospirillales</taxon>
        <taxon>Zooshikellaceae</taxon>
        <taxon>Spartinivicinus</taxon>
    </lineage>
</organism>
<evidence type="ECO:0000313" key="2">
    <source>
        <dbReference type="Proteomes" id="UP000569732"/>
    </source>
</evidence>
<accession>A0A853IDM5</accession>
<protein>
    <submittedName>
        <fullName evidence="1">Uncharacterized protein</fullName>
    </submittedName>
</protein>
<proteinExistence type="predicted"/>
<reference evidence="1 2" key="1">
    <citation type="submission" date="2020-07" db="EMBL/GenBank/DDBJ databases">
        <title>Endozoicomonas sp. nov., isolated from sediment.</title>
        <authorList>
            <person name="Gu T."/>
        </authorList>
    </citation>
    <scope>NUCLEOTIDE SEQUENCE [LARGE SCALE GENOMIC DNA]</scope>
    <source>
        <strain evidence="1 2">SM1973</strain>
    </source>
</reference>
<dbReference type="Proteomes" id="UP000569732">
    <property type="component" value="Unassembled WGS sequence"/>
</dbReference>
<gene>
    <name evidence="1" type="ORF">H0A36_16515</name>
</gene>
<dbReference type="EMBL" id="JACCKB010000027">
    <property type="protein sequence ID" value="NYZ67617.1"/>
    <property type="molecule type" value="Genomic_DNA"/>
</dbReference>
<dbReference type="RefSeq" id="WP_180569635.1">
    <property type="nucleotide sequence ID" value="NZ_JACCKB010000027.1"/>
</dbReference>
<dbReference type="SUPFAM" id="SSF53756">
    <property type="entry name" value="UDP-Glycosyltransferase/glycogen phosphorylase"/>
    <property type="match status" value="1"/>
</dbReference>
<dbReference type="AlphaFoldDB" id="A0A853IDM5"/>
<evidence type="ECO:0000313" key="1">
    <source>
        <dbReference type="EMBL" id="NYZ67617.1"/>
    </source>
</evidence>
<name>A0A853IDM5_9GAMM</name>